<dbReference type="InterPro" id="IPR018484">
    <property type="entry name" value="FGGY_N"/>
</dbReference>
<comment type="similarity">
    <text evidence="1">Belongs to the FGGY kinase family.</text>
</comment>
<dbReference type="CDD" id="cd00366">
    <property type="entry name" value="ASKHA_NBD_FGGY"/>
    <property type="match status" value="1"/>
</dbReference>
<proteinExistence type="inferred from homology"/>
<dbReference type="Gene3D" id="3.30.420.40">
    <property type="match status" value="2"/>
</dbReference>
<evidence type="ECO:0000256" key="3">
    <source>
        <dbReference type="ARBA" id="ARBA00022777"/>
    </source>
</evidence>
<dbReference type="Pfam" id="PF02782">
    <property type="entry name" value="FGGY_C"/>
    <property type="match status" value="1"/>
</dbReference>
<name>A0A853FFE5_9BURK</name>
<evidence type="ECO:0000259" key="5">
    <source>
        <dbReference type="Pfam" id="PF02782"/>
    </source>
</evidence>
<keyword evidence="2" id="KW-0808">Transferase</keyword>
<keyword evidence="3 6" id="KW-0418">Kinase</keyword>
<evidence type="ECO:0000313" key="6">
    <source>
        <dbReference type="EMBL" id="NYT37540.1"/>
    </source>
</evidence>
<dbReference type="RefSeq" id="WP_167668912.1">
    <property type="nucleotide sequence ID" value="NZ_JACCEW010000003.1"/>
</dbReference>
<dbReference type="Proteomes" id="UP000580517">
    <property type="component" value="Unassembled WGS sequence"/>
</dbReference>
<dbReference type="PANTHER" id="PTHR43095">
    <property type="entry name" value="SUGAR KINASE"/>
    <property type="match status" value="1"/>
</dbReference>
<dbReference type="PANTHER" id="PTHR43095:SF5">
    <property type="entry name" value="XYLULOSE KINASE"/>
    <property type="match status" value="1"/>
</dbReference>
<keyword evidence="7" id="KW-1185">Reference proteome</keyword>
<dbReference type="InterPro" id="IPR018485">
    <property type="entry name" value="FGGY_C"/>
</dbReference>
<dbReference type="SUPFAM" id="SSF53067">
    <property type="entry name" value="Actin-like ATPase domain"/>
    <property type="match status" value="2"/>
</dbReference>
<organism evidence="6 7">
    <name type="scientific">Allopusillimonas soli</name>
    <dbReference type="NCBI Taxonomy" id="659016"/>
    <lineage>
        <taxon>Bacteria</taxon>
        <taxon>Pseudomonadati</taxon>
        <taxon>Pseudomonadota</taxon>
        <taxon>Betaproteobacteria</taxon>
        <taxon>Burkholderiales</taxon>
        <taxon>Alcaligenaceae</taxon>
        <taxon>Allopusillimonas</taxon>
    </lineage>
</organism>
<evidence type="ECO:0000256" key="2">
    <source>
        <dbReference type="ARBA" id="ARBA00022679"/>
    </source>
</evidence>
<evidence type="ECO:0000259" key="4">
    <source>
        <dbReference type="Pfam" id="PF00370"/>
    </source>
</evidence>
<reference evidence="6 7" key="1">
    <citation type="submission" date="2020-07" db="EMBL/GenBank/DDBJ databases">
        <title>Taxonomic revisions and descriptions of new bacterial species based on genomic comparisons in the high-G+C-content subgroup of the family Alcaligenaceae.</title>
        <authorList>
            <person name="Szabo A."/>
            <person name="Felfoldi T."/>
        </authorList>
    </citation>
    <scope>NUCLEOTIDE SEQUENCE [LARGE SCALE GENOMIC DNA]</scope>
    <source>
        <strain evidence="6 7">DSM 25264</strain>
    </source>
</reference>
<dbReference type="InterPro" id="IPR043129">
    <property type="entry name" value="ATPase_NBD"/>
</dbReference>
<feature type="domain" description="Carbohydrate kinase FGGY N-terminal" evidence="4">
    <location>
        <begin position="10"/>
        <end position="237"/>
    </location>
</feature>
<sequence>MAADAGNHVVLALDLGSTWLKGGLVRPDGIVLHVERVASPLRASRPLDAEAVWQEVLALLLRLRALSGQAAQAIAVTGATRTHVFVDAAGRPLAPVCCWDDPCGAQWAAAVAKAYGLPDGTPGMGAFHPLARLREHVHTHRTVPQAMAELKDWLNFRLTGRLVTDAVVLGRIAPEDGALSLTRVLSRLGLPGHVIPPPAAPDALLGPVDGASDQKLAALHGLPVAVGSFDTWASCLGMGALREGSIYDVSGTTQVLGLFSREPRRMPGMVSMSWAPGLWQLGGPCQTGMGTLAWYARTFLDSEDPADTLSAAASSTAHDTPLCLPYLSGERMPLWDSTLSASFHGVKSHHSRADMALGLVEGLVLAHRLALDAMQVRRPHAVLRMGGGGSQLQYWVQTRADAFAMPIVTGASGESALAGAAMAAATALGAHAGLDAAQSAMEQHETRVLPCEARSAYFNDRAKNFSIMLNFLQDAGSAARLDAQAQPQAPVSAGCQRGADRT</sequence>
<dbReference type="InterPro" id="IPR000577">
    <property type="entry name" value="Carb_kinase_FGGY"/>
</dbReference>
<dbReference type="EMBL" id="JACCEW010000003">
    <property type="protein sequence ID" value="NYT37540.1"/>
    <property type="molecule type" value="Genomic_DNA"/>
</dbReference>
<accession>A0A853FFE5</accession>
<protein>
    <submittedName>
        <fullName evidence="6">FGGY-family carbohydrate kinase</fullName>
    </submittedName>
</protein>
<feature type="domain" description="Carbohydrate kinase FGGY C-terminal" evidence="5">
    <location>
        <begin position="249"/>
        <end position="427"/>
    </location>
</feature>
<evidence type="ECO:0000313" key="7">
    <source>
        <dbReference type="Proteomes" id="UP000580517"/>
    </source>
</evidence>
<dbReference type="PIRSF" id="PIRSF000538">
    <property type="entry name" value="GlpK"/>
    <property type="match status" value="1"/>
</dbReference>
<gene>
    <name evidence="6" type="ORF">H0A68_11700</name>
</gene>
<dbReference type="AlphaFoldDB" id="A0A853FFE5"/>
<dbReference type="GO" id="GO:0016301">
    <property type="term" value="F:kinase activity"/>
    <property type="evidence" value="ECO:0007669"/>
    <property type="project" value="UniProtKB-KW"/>
</dbReference>
<comment type="caution">
    <text evidence="6">The sequence shown here is derived from an EMBL/GenBank/DDBJ whole genome shotgun (WGS) entry which is preliminary data.</text>
</comment>
<evidence type="ECO:0000256" key="1">
    <source>
        <dbReference type="ARBA" id="ARBA00009156"/>
    </source>
</evidence>
<dbReference type="GO" id="GO:0005975">
    <property type="term" value="P:carbohydrate metabolic process"/>
    <property type="evidence" value="ECO:0007669"/>
    <property type="project" value="InterPro"/>
</dbReference>
<dbReference type="InterPro" id="IPR050406">
    <property type="entry name" value="FGGY_Carb_Kinase"/>
</dbReference>
<dbReference type="Pfam" id="PF00370">
    <property type="entry name" value="FGGY_N"/>
    <property type="match status" value="1"/>
</dbReference>